<dbReference type="Pfam" id="PF00132">
    <property type="entry name" value="Hexapep"/>
    <property type="match status" value="1"/>
</dbReference>
<dbReference type="InterPro" id="IPR001451">
    <property type="entry name" value="Hexapep"/>
</dbReference>
<dbReference type="AlphaFoldDB" id="A0A4R1EN40"/>
<dbReference type="RefSeq" id="WP_131907137.1">
    <property type="nucleotide sequence ID" value="NZ_BAAAFU010000007.1"/>
</dbReference>
<dbReference type="Proteomes" id="UP000294887">
    <property type="component" value="Unassembled WGS sequence"/>
</dbReference>
<keyword evidence="2" id="KW-1185">Reference proteome</keyword>
<dbReference type="PANTHER" id="PTHR13061">
    <property type="entry name" value="DYNACTIN SUBUNIT P25"/>
    <property type="match status" value="1"/>
</dbReference>
<evidence type="ECO:0000313" key="1">
    <source>
        <dbReference type="EMBL" id="TCJ82627.1"/>
    </source>
</evidence>
<protein>
    <submittedName>
        <fullName evidence="1">Carbonic anhydrase/acetyltransferase-like protein (Isoleucine patch superfamily)</fullName>
    </submittedName>
</protein>
<accession>A0A4R1EN40</accession>
<dbReference type="PANTHER" id="PTHR13061:SF56">
    <property type="entry name" value="PROTEIN YRDA"/>
    <property type="match status" value="1"/>
</dbReference>
<organism evidence="1 2">
    <name type="scientific">Cocleimonas flava</name>
    <dbReference type="NCBI Taxonomy" id="634765"/>
    <lineage>
        <taxon>Bacteria</taxon>
        <taxon>Pseudomonadati</taxon>
        <taxon>Pseudomonadota</taxon>
        <taxon>Gammaproteobacteria</taxon>
        <taxon>Thiotrichales</taxon>
        <taxon>Thiotrichaceae</taxon>
        <taxon>Cocleimonas</taxon>
    </lineage>
</organism>
<dbReference type="InterPro" id="IPR050484">
    <property type="entry name" value="Transf_Hexapept/Carb_Anhydrase"/>
</dbReference>
<evidence type="ECO:0000313" key="2">
    <source>
        <dbReference type="Proteomes" id="UP000294887"/>
    </source>
</evidence>
<dbReference type="CDD" id="cd04645">
    <property type="entry name" value="LbH_gamma_CA_like"/>
    <property type="match status" value="1"/>
</dbReference>
<gene>
    <name evidence="1" type="ORF">EV695_3358</name>
</gene>
<reference evidence="1 2" key="1">
    <citation type="submission" date="2019-03" db="EMBL/GenBank/DDBJ databases">
        <title>Genomic Encyclopedia of Type Strains, Phase IV (KMG-IV): sequencing the most valuable type-strain genomes for metagenomic binning, comparative biology and taxonomic classification.</title>
        <authorList>
            <person name="Goeker M."/>
        </authorList>
    </citation>
    <scope>NUCLEOTIDE SEQUENCE [LARGE SCALE GENOMIC DNA]</scope>
    <source>
        <strain evidence="1 2">DSM 24830</strain>
    </source>
</reference>
<dbReference type="Gene3D" id="2.160.10.10">
    <property type="entry name" value="Hexapeptide repeat proteins"/>
    <property type="match status" value="1"/>
</dbReference>
<dbReference type="SUPFAM" id="SSF51161">
    <property type="entry name" value="Trimeric LpxA-like enzymes"/>
    <property type="match status" value="1"/>
</dbReference>
<sequence length="183" mass="20077">MTIRKFEAHLPNVHSTAYVDETALVSGEVEIGEDSSVWPMAVVRGDVNYIKIGKRTNIQDASVLHVTHAPNEHSEKIGAAQTGYALIIGDDVTIGHKALLHACEIKDRVLVGMGAIVMDGTVVEEDTMIAAGSVVPPRKTLESGYLWVGNPARKVRELTDKEKKYLPYSAEHYVRLKTRTENG</sequence>
<keyword evidence="1" id="KW-0808">Transferase</keyword>
<name>A0A4R1EN40_9GAMM</name>
<comment type="caution">
    <text evidence="1">The sequence shown here is derived from an EMBL/GenBank/DDBJ whole genome shotgun (WGS) entry which is preliminary data.</text>
</comment>
<dbReference type="InterPro" id="IPR011004">
    <property type="entry name" value="Trimer_LpxA-like_sf"/>
</dbReference>
<dbReference type="EMBL" id="SMFQ01000005">
    <property type="protein sequence ID" value="TCJ82627.1"/>
    <property type="molecule type" value="Genomic_DNA"/>
</dbReference>
<dbReference type="OrthoDB" id="9803036at2"/>
<dbReference type="InterPro" id="IPR047324">
    <property type="entry name" value="LbH_gamma_CA-like"/>
</dbReference>
<proteinExistence type="predicted"/>
<dbReference type="GO" id="GO:0016740">
    <property type="term" value="F:transferase activity"/>
    <property type="evidence" value="ECO:0007669"/>
    <property type="project" value="UniProtKB-KW"/>
</dbReference>